<reference evidence="4 9" key="2">
    <citation type="submission" date="2015-10" db="EMBL/GenBank/DDBJ databases">
        <title>A novel member of the family Ruminococcaceae isolated from human faeces.</title>
        <authorList>
            <person name="Shkoporov A.N."/>
            <person name="Chaplin A.V."/>
            <person name="Motuzova O.V."/>
            <person name="Kafarskaia L.I."/>
            <person name="Efimov B.A."/>
        </authorList>
    </citation>
    <scope>NUCLEOTIDE SEQUENCE [LARGE SCALE GENOMIC DNA]</scope>
    <source>
        <strain evidence="4 9">668</strain>
    </source>
</reference>
<dbReference type="AlphaFoldDB" id="A0A0D8IY55"/>
<accession>A0A0D8IY55</accession>
<dbReference type="Pfam" id="PF01368">
    <property type="entry name" value="DHH"/>
    <property type="match status" value="1"/>
</dbReference>
<evidence type="ECO:0000313" key="9">
    <source>
        <dbReference type="Proteomes" id="UP000053433"/>
    </source>
</evidence>
<dbReference type="Proteomes" id="UP000053433">
    <property type="component" value="Unassembled WGS sequence"/>
</dbReference>
<dbReference type="InterPro" id="IPR001667">
    <property type="entry name" value="DDH_dom"/>
</dbReference>
<feature type="domain" description="DHHA1" evidence="2">
    <location>
        <begin position="228"/>
        <end position="314"/>
    </location>
</feature>
<evidence type="ECO:0000259" key="1">
    <source>
        <dbReference type="Pfam" id="PF01368"/>
    </source>
</evidence>
<keyword evidence="8" id="KW-1185">Reference proteome</keyword>
<dbReference type="PATRIC" id="fig|1550024.3.peg.2408"/>
<evidence type="ECO:0000313" key="8">
    <source>
        <dbReference type="Proteomes" id="UP000032483"/>
    </source>
</evidence>
<evidence type="ECO:0000313" key="11">
    <source>
        <dbReference type="Proteomes" id="UP000449193"/>
    </source>
</evidence>
<dbReference type="Gene3D" id="3.90.1640.10">
    <property type="entry name" value="inorganic pyrophosphatase (n-terminal core)"/>
    <property type="match status" value="1"/>
</dbReference>
<name>A0A0D8IY55_9FIRM</name>
<sequence length="320" mass="33855">MSEILDIAAALSRLLKAENVLLICHKNPDGDTIGSAAALYWALKGLGKTVAVLCADPIPSRYDYMDIGLYTGQFTPGYTVAVDVAGIQLFGDSIAEYTRRIDMCIDHHPSNSGYADCMLLDGDAAATAEIIYELLTAIGTEITPTIADCLYTGLSTDTGCFKFANTTARTHEIAAKLITAGASLVKLNNILFESKSRSRLAIERLALESLEYSFGGRCATVYLTKEQIAETGADGTDLEGITSLPRMIEGVEVGITIRQQPTGSYKVSVRTVTGVDASAICAHLGGGGHKQAAGCELLGSLDNAKAALLTEVEKALCKES</sequence>
<dbReference type="EMBL" id="VUNJ01000005">
    <property type="protein sequence ID" value="MST91553.1"/>
    <property type="molecule type" value="Genomic_DNA"/>
</dbReference>
<dbReference type="PANTHER" id="PTHR47618">
    <property type="entry name" value="BIFUNCTIONAL OLIGORIBONUCLEASE AND PAP PHOSPHATASE NRNA"/>
    <property type="match status" value="1"/>
</dbReference>
<organism evidence="3 8">
    <name type="scientific">Ruthenibacterium lactatiformans</name>
    <dbReference type="NCBI Taxonomy" id="1550024"/>
    <lineage>
        <taxon>Bacteria</taxon>
        <taxon>Bacillati</taxon>
        <taxon>Bacillota</taxon>
        <taxon>Clostridia</taxon>
        <taxon>Eubacteriales</taxon>
        <taxon>Oscillospiraceae</taxon>
        <taxon>Ruthenibacterium</taxon>
    </lineage>
</organism>
<dbReference type="RefSeq" id="WP_009323879.1">
    <property type="nucleotide sequence ID" value="NZ_CAOJUJ010000003.1"/>
</dbReference>
<dbReference type="EMBL" id="WMZR01000002">
    <property type="protein sequence ID" value="MTS50216.1"/>
    <property type="molecule type" value="Genomic_DNA"/>
</dbReference>
<evidence type="ECO:0000259" key="2">
    <source>
        <dbReference type="Pfam" id="PF02272"/>
    </source>
</evidence>
<evidence type="ECO:0000313" key="4">
    <source>
        <dbReference type="EMBL" id="KUE76259.1"/>
    </source>
</evidence>
<dbReference type="InterPro" id="IPR051319">
    <property type="entry name" value="Oligoribo/pAp-PDE_c-di-AMP_PDE"/>
</dbReference>
<dbReference type="Pfam" id="PF02272">
    <property type="entry name" value="DHHA1"/>
    <property type="match status" value="1"/>
</dbReference>
<dbReference type="GeneID" id="42857024"/>
<dbReference type="InterPro" id="IPR003156">
    <property type="entry name" value="DHHA1_dom"/>
</dbReference>
<gene>
    <name evidence="4" type="ORF">ASJ35_09760</name>
    <name evidence="5" type="ORF">FYJ76_06295</name>
    <name evidence="7" type="ORF">GMD52_01495</name>
    <name evidence="6" type="ORF">GMD59_02180</name>
    <name evidence="3" type="ORF">TQ39_10565</name>
</gene>
<dbReference type="Proteomes" id="UP000449193">
    <property type="component" value="Unassembled WGS sequence"/>
</dbReference>
<evidence type="ECO:0000313" key="10">
    <source>
        <dbReference type="Proteomes" id="UP000431913"/>
    </source>
</evidence>
<evidence type="ECO:0000313" key="3">
    <source>
        <dbReference type="EMBL" id="KJF39660.1"/>
    </source>
</evidence>
<dbReference type="EMBL" id="WMZU01000002">
    <property type="protein sequence ID" value="MTS26091.1"/>
    <property type="molecule type" value="Genomic_DNA"/>
</dbReference>
<evidence type="ECO:0000313" key="12">
    <source>
        <dbReference type="Proteomes" id="UP000472755"/>
    </source>
</evidence>
<evidence type="ECO:0000313" key="5">
    <source>
        <dbReference type="EMBL" id="MST91553.1"/>
    </source>
</evidence>
<reference evidence="3" key="1">
    <citation type="submission" date="2015-02" db="EMBL/GenBank/DDBJ databases">
        <title>A novel member of the family Ruminococcaceae isolated from human feces.</title>
        <authorList>
            <person name="Shkoporov A.N."/>
            <person name="Chaplin A.V."/>
            <person name="Motuzova O.V."/>
            <person name="Kafarskaia L.I."/>
            <person name="Khokhlova E.V."/>
            <person name="Efimov B.A."/>
        </authorList>
    </citation>
    <scope>NUCLEOTIDE SEQUENCE [LARGE SCALE GENOMIC DNA]</scope>
    <source>
        <strain evidence="3">585-1</strain>
    </source>
</reference>
<dbReference type="Gene3D" id="3.10.310.30">
    <property type="match status" value="1"/>
</dbReference>
<dbReference type="SUPFAM" id="SSF64182">
    <property type="entry name" value="DHH phosphoesterases"/>
    <property type="match status" value="1"/>
</dbReference>
<evidence type="ECO:0000313" key="6">
    <source>
        <dbReference type="EMBL" id="MTS26091.1"/>
    </source>
</evidence>
<protein>
    <submittedName>
        <fullName evidence="5">Bifunctional oligoribonuclease/PAP phosphatase NrnA</fullName>
    </submittedName>
    <submittedName>
        <fullName evidence="3 4">Exopolyphosphatase</fullName>
    </submittedName>
</protein>
<comment type="caution">
    <text evidence="3">The sequence shown here is derived from an EMBL/GenBank/DDBJ whole genome shotgun (WGS) entry which is preliminary data.</text>
</comment>
<accession>A0A0W7TR40</accession>
<evidence type="ECO:0000313" key="7">
    <source>
        <dbReference type="EMBL" id="MTS50216.1"/>
    </source>
</evidence>
<dbReference type="GO" id="GO:0003676">
    <property type="term" value="F:nucleic acid binding"/>
    <property type="evidence" value="ECO:0007669"/>
    <property type="project" value="InterPro"/>
</dbReference>
<dbReference type="PANTHER" id="PTHR47618:SF1">
    <property type="entry name" value="BIFUNCTIONAL OLIGORIBONUCLEASE AND PAP PHOSPHATASE NRNA"/>
    <property type="match status" value="1"/>
</dbReference>
<dbReference type="Proteomes" id="UP000472755">
    <property type="component" value="Unassembled WGS sequence"/>
</dbReference>
<dbReference type="Proteomes" id="UP000431913">
    <property type="component" value="Unassembled WGS sequence"/>
</dbReference>
<dbReference type="Proteomes" id="UP000032483">
    <property type="component" value="Unassembled WGS sequence"/>
</dbReference>
<reference evidence="5 10" key="4">
    <citation type="submission" date="2019-08" db="EMBL/GenBank/DDBJ databases">
        <title>In-depth cultivation of the pig gut microbiome towards novel bacterial diversity and tailored functional studies.</title>
        <authorList>
            <person name="Wylensek D."/>
            <person name="Hitch T.C.A."/>
            <person name="Clavel T."/>
        </authorList>
    </citation>
    <scope>NUCLEOTIDE SEQUENCE [LARGE SCALE GENOMIC DNA]</scope>
    <source>
        <strain evidence="5 10">WCA3-601-WT-6J</strain>
    </source>
</reference>
<reference evidence="11 12" key="3">
    <citation type="journal article" date="2019" name="Nat. Med.">
        <title>A library of human gut bacterial isolates paired with longitudinal multiomics data enables mechanistic microbiome research.</title>
        <authorList>
            <person name="Poyet M."/>
            <person name="Groussin M."/>
            <person name="Gibbons S.M."/>
            <person name="Avila-Pacheco J."/>
            <person name="Jiang X."/>
            <person name="Kearney S.M."/>
            <person name="Perrotta A.R."/>
            <person name="Berdy B."/>
            <person name="Zhao S."/>
            <person name="Lieberman T.D."/>
            <person name="Swanson P.K."/>
            <person name="Smith M."/>
            <person name="Roesemann S."/>
            <person name="Alexander J.E."/>
            <person name="Rich S.A."/>
            <person name="Livny J."/>
            <person name="Vlamakis H."/>
            <person name="Clish C."/>
            <person name="Bullock K."/>
            <person name="Deik A."/>
            <person name="Scott J."/>
            <person name="Pierce K.A."/>
            <person name="Xavier R.J."/>
            <person name="Alm E.J."/>
        </authorList>
    </citation>
    <scope>NUCLEOTIDE SEQUENCE [LARGE SCALE GENOMIC DNA]</scope>
    <source>
        <strain evidence="6 12">BIOML-A4</strain>
        <strain evidence="7 11">BIOML-A7</strain>
    </source>
</reference>
<dbReference type="EMBL" id="JXXK01000014">
    <property type="protein sequence ID" value="KJF39660.1"/>
    <property type="molecule type" value="Genomic_DNA"/>
</dbReference>
<feature type="domain" description="DDH" evidence="1">
    <location>
        <begin position="20"/>
        <end position="153"/>
    </location>
</feature>
<dbReference type="InterPro" id="IPR038763">
    <property type="entry name" value="DHH_sf"/>
</dbReference>
<proteinExistence type="predicted"/>
<dbReference type="EMBL" id="LMUA01000011">
    <property type="protein sequence ID" value="KUE76259.1"/>
    <property type="molecule type" value="Genomic_DNA"/>
</dbReference>